<reference evidence="2 3" key="1">
    <citation type="submission" date="2018-06" db="EMBL/GenBank/DDBJ databases">
        <title>Genomic Encyclopedia of Type Strains, Phase IV (KMG-IV): sequencing the most valuable type-strain genomes for metagenomic binning, comparative biology and taxonomic classification.</title>
        <authorList>
            <person name="Goeker M."/>
        </authorList>
    </citation>
    <scope>NUCLEOTIDE SEQUENCE [LARGE SCALE GENOMIC DNA]</scope>
    <source>
        <strain evidence="2 3">DSM 45521</strain>
    </source>
</reference>
<dbReference type="SUPFAM" id="SSF52540">
    <property type="entry name" value="P-loop containing nucleoside triphosphate hydrolases"/>
    <property type="match status" value="1"/>
</dbReference>
<dbReference type="RefSeq" id="WP_110471721.1">
    <property type="nucleotide sequence ID" value="NZ_QJSP01000015.1"/>
</dbReference>
<dbReference type="GO" id="GO:0003677">
    <property type="term" value="F:DNA binding"/>
    <property type="evidence" value="ECO:0007669"/>
    <property type="project" value="InterPro"/>
</dbReference>
<dbReference type="PRINTS" id="PR00038">
    <property type="entry name" value="HTHLUXR"/>
</dbReference>
<dbReference type="InterPro" id="IPR016032">
    <property type="entry name" value="Sig_transdc_resp-reg_C-effctor"/>
</dbReference>
<dbReference type="Gene3D" id="3.40.50.300">
    <property type="entry name" value="P-loop containing nucleotide triphosphate hydrolases"/>
    <property type="match status" value="1"/>
</dbReference>
<dbReference type="SMART" id="SM00421">
    <property type="entry name" value="HTH_LUXR"/>
    <property type="match status" value="1"/>
</dbReference>
<dbReference type="CDD" id="cd06170">
    <property type="entry name" value="LuxR_C_like"/>
    <property type="match status" value="1"/>
</dbReference>
<evidence type="ECO:0000259" key="1">
    <source>
        <dbReference type="PROSITE" id="PS50043"/>
    </source>
</evidence>
<sequence length="887" mass="94252">MRSAADCVGRDDELAVLGRFLADAQTGEATIVAVTGEPGIGKSSLVRCFADEHSGPVWRARCAPWESGTPGAVLHQLFQHELSGDPIAVADQILDLLGPRDSSEGVRLIVVDDAEFADETALQALVSTVRHHRGLPLLVVLTVRDRASVAASLAQEVVAISGLTGAAVAELASGRGRPLHPAIAQALTDHTGGNPGYVVALLDEVAESVWAMPGAALPAPKHVVADVRERLSDCGPQGQVLVMALAILGEHGSLTEAAQLADLPSPLAAIDEASAADLIVRSLIPGQLHEVRIRDSMTRVAVLDVMGAHAAGQAHRRAADIVIDRGRSLIHRVNATPMPDAALADEVDALAHERGAGGAWAEAAGLFREASRLSRDRALRDQRLIRTADSLVAAGDVTSALAMVPALESLGETPLRDAVLAYLAIVRGRAAEAELRLARAWDIVDPDSDPDSAALIAQRFVLHSLSRCRSGQLVEWADRALQLADYDSPAGIEAAAIRGLGLGSSGRPDLAAQAYANLSERVHHGVQAQRVTLGRGWLQLAQDDLDGARSTLETAVATAHLGGSARITLWAYGWLGRVQFLTGDWDQALQTVTAGRGLAESSGIVLATTLLEWTAAQVGALRGAWEEADAAVRRAEAVTQDYEIMRAPIYFARAHIAEASADYGAVVRALDEVRKMSSTTSLKHPGFWPWADILANALVVDGKLDAAEIFLRTQEAVADEMGHCSTQARLGYARGRLLGATGDLVGARRSFERSLSLLDGLPLRYDLARVNFAYGQTLRRAGKRGEADPVLGAARDIYQSLGATTLVQRCDRELRAGGVNAKLPRGDISLTPQEEAVTKLVSQGFSNREVAAELFVSAKTVQYHLTHVYAKLGIRSRVDLARVYSSD</sequence>
<evidence type="ECO:0000313" key="3">
    <source>
        <dbReference type="Proteomes" id="UP000247591"/>
    </source>
</evidence>
<dbReference type="SUPFAM" id="SSF48452">
    <property type="entry name" value="TPR-like"/>
    <property type="match status" value="2"/>
</dbReference>
<dbReference type="PANTHER" id="PTHR47691">
    <property type="entry name" value="REGULATOR-RELATED"/>
    <property type="match status" value="1"/>
</dbReference>
<dbReference type="PROSITE" id="PS50043">
    <property type="entry name" value="HTH_LUXR_2"/>
    <property type="match status" value="1"/>
</dbReference>
<dbReference type="InterPro" id="IPR000792">
    <property type="entry name" value="Tscrpt_reg_LuxR_C"/>
</dbReference>
<dbReference type="Pfam" id="PF13191">
    <property type="entry name" value="AAA_16"/>
    <property type="match status" value="1"/>
</dbReference>
<protein>
    <submittedName>
        <fullName evidence="2">LuxR family transcriptional regulator</fullName>
    </submittedName>
</protein>
<dbReference type="InterPro" id="IPR027417">
    <property type="entry name" value="P-loop_NTPase"/>
</dbReference>
<accession>A0A318RGT3</accession>
<feature type="domain" description="HTH luxR-type" evidence="1">
    <location>
        <begin position="823"/>
        <end position="887"/>
    </location>
</feature>
<dbReference type="InterPro" id="IPR041664">
    <property type="entry name" value="AAA_16"/>
</dbReference>
<name>A0A318RGT3_WILLI</name>
<dbReference type="Pfam" id="PF00196">
    <property type="entry name" value="GerE"/>
    <property type="match status" value="1"/>
</dbReference>
<evidence type="ECO:0000313" key="2">
    <source>
        <dbReference type="EMBL" id="PYE13681.1"/>
    </source>
</evidence>
<dbReference type="InterPro" id="IPR036388">
    <property type="entry name" value="WH-like_DNA-bd_sf"/>
</dbReference>
<gene>
    <name evidence="2" type="ORF">DFR67_1156</name>
</gene>
<dbReference type="EMBL" id="QJSP01000015">
    <property type="protein sequence ID" value="PYE13681.1"/>
    <property type="molecule type" value="Genomic_DNA"/>
</dbReference>
<dbReference type="AlphaFoldDB" id="A0A318RGT3"/>
<keyword evidence="3" id="KW-1185">Reference proteome</keyword>
<dbReference type="GO" id="GO:0006355">
    <property type="term" value="P:regulation of DNA-templated transcription"/>
    <property type="evidence" value="ECO:0007669"/>
    <property type="project" value="InterPro"/>
</dbReference>
<dbReference type="SUPFAM" id="SSF46894">
    <property type="entry name" value="C-terminal effector domain of the bipartite response regulators"/>
    <property type="match status" value="1"/>
</dbReference>
<dbReference type="Proteomes" id="UP000247591">
    <property type="component" value="Unassembled WGS sequence"/>
</dbReference>
<dbReference type="CDD" id="cd00882">
    <property type="entry name" value="Ras_like_GTPase"/>
    <property type="match status" value="1"/>
</dbReference>
<dbReference type="Gene3D" id="1.25.40.10">
    <property type="entry name" value="Tetratricopeptide repeat domain"/>
    <property type="match status" value="2"/>
</dbReference>
<proteinExistence type="predicted"/>
<organism evidence="2 3">
    <name type="scientific">Williamsia limnetica</name>
    <dbReference type="NCBI Taxonomy" id="882452"/>
    <lineage>
        <taxon>Bacteria</taxon>
        <taxon>Bacillati</taxon>
        <taxon>Actinomycetota</taxon>
        <taxon>Actinomycetes</taxon>
        <taxon>Mycobacteriales</taxon>
        <taxon>Nocardiaceae</taxon>
        <taxon>Williamsia</taxon>
    </lineage>
</organism>
<comment type="caution">
    <text evidence="2">The sequence shown here is derived from an EMBL/GenBank/DDBJ whole genome shotgun (WGS) entry which is preliminary data.</text>
</comment>
<dbReference type="Gene3D" id="1.10.10.10">
    <property type="entry name" value="Winged helix-like DNA-binding domain superfamily/Winged helix DNA-binding domain"/>
    <property type="match status" value="1"/>
</dbReference>
<dbReference type="PROSITE" id="PS00622">
    <property type="entry name" value="HTH_LUXR_1"/>
    <property type="match status" value="1"/>
</dbReference>
<dbReference type="OrthoDB" id="134933at2"/>
<dbReference type="PANTHER" id="PTHR47691:SF3">
    <property type="entry name" value="HTH-TYPE TRANSCRIPTIONAL REGULATOR RV0890C-RELATED"/>
    <property type="match status" value="1"/>
</dbReference>
<dbReference type="InterPro" id="IPR011990">
    <property type="entry name" value="TPR-like_helical_dom_sf"/>
</dbReference>